<dbReference type="EMBL" id="FOAP01000001">
    <property type="protein sequence ID" value="SEK34133.1"/>
    <property type="molecule type" value="Genomic_DNA"/>
</dbReference>
<proteinExistence type="predicted"/>
<dbReference type="AlphaFoldDB" id="A0A1H7G764"/>
<organism evidence="3 4">
    <name type="scientific">Stigmatella aurantiaca</name>
    <dbReference type="NCBI Taxonomy" id="41"/>
    <lineage>
        <taxon>Bacteria</taxon>
        <taxon>Pseudomonadati</taxon>
        <taxon>Myxococcota</taxon>
        <taxon>Myxococcia</taxon>
        <taxon>Myxococcales</taxon>
        <taxon>Cystobacterineae</taxon>
        <taxon>Archangiaceae</taxon>
        <taxon>Stigmatella</taxon>
    </lineage>
</organism>
<reference evidence="4" key="1">
    <citation type="submission" date="2016-10" db="EMBL/GenBank/DDBJ databases">
        <authorList>
            <person name="Varghese N."/>
            <person name="Submissions S."/>
        </authorList>
    </citation>
    <scope>NUCLEOTIDE SEQUENCE [LARGE SCALE GENOMIC DNA]</scope>
    <source>
        <strain evidence="4">DSM 17044</strain>
    </source>
</reference>
<keyword evidence="4" id="KW-1185">Reference proteome</keyword>
<evidence type="ECO:0000313" key="4">
    <source>
        <dbReference type="Proteomes" id="UP000182719"/>
    </source>
</evidence>
<keyword evidence="2" id="KW-0732">Signal</keyword>
<evidence type="ECO:0008006" key="5">
    <source>
        <dbReference type="Google" id="ProtNLM"/>
    </source>
</evidence>
<evidence type="ECO:0000256" key="2">
    <source>
        <dbReference type="SAM" id="SignalP"/>
    </source>
</evidence>
<feature type="chain" id="PRO_5010260224" description="Lipoprotein" evidence="2">
    <location>
        <begin position="21"/>
        <end position="471"/>
    </location>
</feature>
<name>A0A1H7G764_STIAU</name>
<feature type="signal peptide" evidence="2">
    <location>
        <begin position="1"/>
        <end position="20"/>
    </location>
</feature>
<dbReference type="PROSITE" id="PS51257">
    <property type="entry name" value="PROKAR_LIPOPROTEIN"/>
    <property type="match status" value="1"/>
</dbReference>
<evidence type="ECO:0000256" key="1">
    <source>
        <dbReference type="SAM" id="MobiDB-lite"/>
    </source>
</evidence>
<dbReference type="Proteomes" id="UP000182719">
    <property type="component" value="Unassembled WGS sequence"/>
</dbReference>
<evidence type="ECO:0000313" key="3">
    <source>
        <dbReference type="EMBL" id="SEK34133.1"/>
    </source>
</evidence>
<feature type="region of interest" description="Disordered" evidence="1">
    <location>
        <begin position="438"/>
        <end position="471"/>
    </location>
</feature>
<gene>
    <name evidence="3" type="ORF">SAMN05444354_101333</name>
</gene>
<feature type="compositionally biased region" description="Basic and acidic residues" evidence="1">
    <location>
        <begin position="459"/>
        <end position="471"/>
    </location>
</feature>
<dbReference type="OrthoDB" id="5484115at2"/>
<protein>
    <recommendedName>
        <fullName evidence="5">Lipoprotein</fullName>
    </recommendedName>
</protein>
<accession>A0A1H7G764</accession>
<sequence>MRGVLLVAVLGLTGCLRGAAAPVPEKPHFTGRTFPLLSSPALRLSVPGRLGDRPIPILLDVARPLSLVATACFPGGPPPPEGKVRAPEPNGMREWAMVPLPGLLVGEVPLPGFSAGLTGEKFCAVTLGSDVLAPYALTVDALRREVAFAASRSREAYSAELAALQEDPTWEGHLLELSREPIGDWPLLAARVGQGEARLTGPLVLSTRDPFSRVALGPAEAQGLRPLETAAGLPPRAILVDSVEVAVGLGVHPVVVETGGWASASSLGRLGPDVWGHFLATVDVQGGVLLLRRPRVQDSGSRQRCARTGSKGFDEEFCYALHTRTDPDGVLALSVAAYRDLPEGGRLHLEPLGEDGTPLQTGCRVGVTFAQTSRGATTQHRLPWPSLAQSMPECHAELSSGKGYALALFEEGSLPECSLTCAFVHETRTRRTVCECPPTPLGEGVNAAPRKSRSSRLPPLEERRLEPEDPK</sequence>
<dbReference type="RefSeq" id="WP_075004609.1">
    <property type="nucleotide sequence ID" value="NZ_FOAP01000001.1"/>
</dbReference>